<gene>
    <name evidence="4" type="ORF">SAMN05216565_111175</name>
</gene>
<dbReference type="SUPFAM" id="SSF52151">
    <property type="entry name" value="FabD/lysophospholipase-like"/>
    <property type="match status" value="1"/>
</dbReference>
<reference evidence="5" key="1">
    <citation type="submission" date="2016-10" db="EMBL/GenBank/DDBJ databases">
        <authorList>
            <person name="Varghese N."/>
            <person name="Submissions S."/>
        </authorList>
    </citation>
    <scope>NUCLEOTIDE SEQUENCE [LARGE SCALE GENOMIC DNA]</scope>
    <source>
        <strain evidence="5">IBRC-M10078</strain>
    </source>
</reference>
<feature type="short sequence motif" description="DGA/G" evidence="2">
    <location>
        <begin position="184"/>
        <end position="186"/>
    </location>
</feature>
<name>A0A1H0WJH3_9BACI</name>
<proteinExistence type="predicted"/>
<dbReference type="Pfam" id="PF01734">
    <property type="entry name" value="Patatin"/>
    <property type="match status" value="1"/>
</dbReference>
<evidence type="ECO:0000259" key="3">
    <source>
        <dbReference type="PROSITE" id="PS51635"/>
    </source>
</evidence>
<dbReference type="PANTHER" id="PTHR46394">
    <property type="entry name" value="ANNEXIN"/>
    <property type="match status" value="1"/>
</dbReference>
<keyword evidence="1 2" id="KW-0443">Lipid metabolism</keyword>
<keyword evidence="5" id="KW-1185">Reference proteome</keyword>
<keyword evidence="2" id="KW-0378">Hydrolase</keyword>
<dbReference type="GO" id="GO:0016042">
    <property type="term" value="P:lipid catabolic process"/>
    <property type="evidence" value="ECO:0007669"/>
    <property type="project" value="UniProtKB-UniRule"/>
</dbReference>
<organism evidence="4 5">
    <name type="scientific">Litchfieldia salsa</name>
    <dbReference type="NCBI Taxonomy" id="930152"/>
    <lineage>
        <taxon>Bacteria</taxon>
        <taxon>Bacillati</taxon>
        <taxon>Bacillota</taxon>
        <taxon>Bacilli</taxon>
        <taxon>Bacillales</taxon>
        <taxon>Bacillaceae</taxon>
        <taxon>Litchfieldia</taxon>
    </lineage>
</organism>
<dbReference type="OrthoDB" id="9770965at2"/>
<dbReference type="GO" id="GO:0016787">
    <property type="term" value="F:hydrolase activity"/>
    <property type="evidence" value="ECO:0007669"/>
    <property type="project" value="UniProtKB-UniRule"/>
</dbReference>
<feature type="active site" description="Proton acceptor" evidence="2">
    <location>
        <position position="184"/>
    </location>
</feature>
<dbReference type="RefSeq" id="WP_090857838.1">
    <property type="nucleotide sequence ID" value="NZ_FNJU01000011.1"/>
</dbReference>
<dbReference type="STRING" id="930152.SAMN05216565_111175"/>
<dbReference type="EMBL" id="FNJU01000011">
    <property type="protein sequence ID" value="SDP90635.1"/>
    <property type="molecule type" value="Genomic_DNA"/>
</dbReference>
<accession>A0A1H0WJH3</accession>
<feature type="domain" description="PNPLA" evidence="3">
    <location>
        <begin position="6"/>
        <end position="197"/>
    </location>
</feature>
<dbReference type="AlphaFoldDB" id="A0A1H0WJH3"/>
<dbReference type="InterPro" id="IPR002641">
    <property type="entry name" value="PNPLA_dom"/>
</dbReference>
<dbReference type="Gene3D" id="3.40.1090.10">
    <property type="entry name" value="Cytosolic phospholipase A2 catalytic domain"/>
    <property type="match status" value="2"/>
</dbReference>
<feature type="short sequence motif" description="GXGXXG" evidence="2">
    <location>
        <begin position="10"/>
        <end position="15"/>
    </location>
</feature>
<keyword evidence="2" id="KW-0442">Lipid degradation</keyword>
<feature type="short sequence motif" description="GXSXG" evidence="2">
    <location>
        <begin position="37"/>
        <end position="41"/>
    </location>
</feature>
<dbReference type="Proteomes" id="UP000199159">
    <property type="component" value="Unassembled WGS sequence"/>
</dbReference>
<evidence type="ECO:0000256" key="1">
    <source>
        <dbReference type="ARBA" id="ARBA00023098"/>
    </source>
</evidence>
<evidence type="ECO:0000313" key="5">
    <source>
        <dbReference type="Proteomes" id="UP000199159"/>
    </source>
</evidence>
<evidence type="ECO:0000313" key="4">
    <source>
        <dbReference type="EMBL" id="SDP90635.1"/>
    </source>
</evidence>
<dbReference type="PROSITE" id="PS51635">
    <property type="entry name" value="PNPLA"/>
    <property type="match status" value="1"/>
</dbReference>
<dbReference type="InterPro" id="IPR016035">
    <property type="entry name" value="Acyl_Trfase/lysoPLipase"/>
</dbReference>
<dbReference type="PANTHER" id="PTHR46394:SF1">
    <property type="entry name" value="PNPLA DOMAIN-CONTAINING PROTEIN"/>
    <property type="match status" value="1"/>
</dbReference>
<feature type="active site" description="Nucleophile" evidence="2">
    <location>
        <position position="39"/>
    </location>
</feature>
<protein>
    <submittedName>
        <fullName evidence="4">NTE family protein</fullName>
    </submittedName>
</protein>
<sequence>MLYIDGVFSGGGIKGFALIGAYEALEQKGIGFKRVAGTSAGAIISALIMAGYKSKEIAQIMGAVELSYFLDERKTLIPIPFAKWLFLYKRLGLYRGDALEHWLEAILSARGVATFGDLPTGSLRLIASDLTTGTLIVLPDDLQKYGINPDSFSVARAVRMSCSLPYFFEPVKLRPPTGYSLIVDGGVLSNFPIWLFDNGTSRQERPVLGIKLSANTNKQPVNKIDNAITLFSSLFETMMTAHDLRYISRKHEKNIVFIPVEGGITTEFSLGEKQREALIQQGKEKTEQFLKTWCF</sequence>
<evidence type="ECO:0000256" key="2">
    <source>
        <dbReference type="PROSITE-ProRule" id="PRU01161"/>
    </source>
</evidence>
<dbReference type="InterPro" id="IPR052580">
    <property type="entry name" value="Lipid_Hydrolase"/>
</dbReference>
<dbReference type="CDD" id="cd07207">
    <property type="entry name" value="Pat_ExoU_VipD_like"/>
    <property type="match status" value="1"/>
</dbReference>